<dbReference type="EMBL" id="ACYS02000015">
    <property type="protein sequence ID" value="EGJ69647.1"/>
    <property type="molecule type" value="Genomic_DNA"/>
</dbReference>
<keyword evidence="3" id="KW-0560">Oxidoreductase</keyword>
<sequence length="241" mass="27049">MLLLSLFVEFVMSFFAKLFGFKQKTTAQEDVALKAAQELEPSNETSFIELIKNRRSIYAIGNNLSQSNDEIEKLIQEAIRHSPSAFNSQSSRAVILFGQSHHKFWNTVLEVLKTIIPAEAVSGTEQKIQSFAAGAGTVLFYEDQSVIKSLQEQFELYADNFPIWSEHSTAIAQFAVWNVLAEQNIGASLQHYNPIIDEKINTSFNIPAEWKLRAQLVFGSIEGAAGEKAFIDDESRFKTFG</sequence>
<feature type="domain" description="Nitroreductase" evidence="4">
    <location>
        <begin position="51"/>
        <end position="219"/>
    </location>
</feature>
<evidence type="ECO:0000313" key="5">
    <source>
        <dbReference type="EMBL" id="EGJ69647.1"/>
    </source>
</evidence>
<evidence type="ECO:0000259" key="4">
    <source>
        <dbReference type="Pfam" id="PF00881"/>
    </source>
</evidence>
<comment type="subcellular location">
    <subcellularLocation>
        <location evidence="1">Cytoplasm</location>
    </subcellularLocation>
</comment>
<dbReference type="FunFam" id="3.40.109.10:FF:000001">
    <property type="entry name" value="Nitroreductase family"/>
    <property type="match status" value="1"/>
</dbReference>
<reference evidence="5 6" key="1">
    <citation type="submission" date="2011-04" db="EMBL/GenBank/DDBJ databases">
        <authorList>
            <person name="Weinstock G."/>
            <person name="Sodergren E."/>
            <person name="Clifton S."/>
            <person name="Fulton L."/>
            <person name="Fulton B."/>
            <person name="Courtney L."/>
            <person name="Fronick C."/>
            <person name="Harrison M."/>
            <person name="Strong C."/>
            <person name="Farmer C."/>
            <person name="Delahaunty K."/>
            <person name="Markovic C."/>
            <person name="Hall O."/>
            <person name="Minx P."/>
            <person name="Tomlinson C."/>
            <person name="Mitreva M."/>
            <person name="Hou S."/>
            <person name="Chen J."/>
            <person name="Wollam A."/>
            <person name="Pepin K.H."/>
            <person name="Johnson M."/>
            <person name="Bhonagiri V."/>
            <person name="Zhang X."/>
            <person name="Suruliraj S."/>
            <person name="Warren W."/>
            <person name="Chinwalla A."/>
            <person name="Mardis E.R."/>
            <person name="Wilson R.K."/>
        </authorList>
    </citation>
    <scope>NUCLEOTIDE SEQUENCE [LARGE SCALE GENOMIC DNA]</scope>
    <source>
        <strain evidence="5 6">6014059</strain>
    </source>
</reference>
<dbReference type="InterPro" id="IPR000415">
    <property type="entry name" value="Nitroreductase-like"/>
</dbReference>
<proteinExistence type="predicted"/>
<dbReference type="GO" id="GO:0034599">
    <property type="term" value="P:cellular response to oxidative stress"/>
    <property type="evidence" value="ECO:0007669"/>
    <property type="project" value="InterPro"/>
</dbReference>
<accession>A0A828SY77</accession>
<gene>
    <name evidence="5" type="ORF">HMPREF0022_00556</name>
</gene>
<dbReference type="PANTHER" id="PTHR43035">
    <property type="entry name" value="FATTY ACID REPRESSION MUTANT PROTEIN 2-RELATED"/>
    <property type="match status" value="1"/>
</dbReference>
<dbReference type="AlphaFoldDB" id="A0A828SY77"/>
<dbReference type="Gene3D" id="3.40.109.10">
    <property type="entry name" value="NADH Oxidase"/>
    <property type="match status" value="1"/>
</dbReference>
<evidence type="ECO:0000256" key="2">
    <source>
        <dbReference type="ARBA" id="ARBA00022490"/>
    </source>
</evidence>
<evidence type="ECO:0000256" key="1">
    <source>
        <dbReference type="ARBA" id="ARBA00004496"/>
    </source>
</evidence>
<keyword evidence="2" id="KW-0963">Cytoplasm</keyword>
<organism evidence="5 6">
    <name type="scientific">Acinetobacter baumannii 6014059</name>
    <dbReference type="NCBI Taxonomy" id="525242"/>
    <lineage>
        <taxon>Bacteria</taxon>
        <taxon>Pseudomonadati</taxon>
        <taxon>Pseudomonadota</taxon>
        <taxon>Gammaproteobacteria</taxon>
        <taxon>Moraxellales</taxon>
        <taxon>Moraxellaceae</taxon>
        <taxon>Acinetobacter</taxon>
        <taxon>Acinetobacter calcoaceticus/baumannii complex</taxon>
    </lineage>
</organism>
<dbReference type="PANTHER" id="PTHR43035:SF1">
    <property type="entry name" value="FATTY ACID REPRESSION MUTANT PROTEIN 2-RELATED"/>
    <property type="match status" value="1"/>
</dbReference>
<dbReference type="Pfam" id="PF00881">
    <property type="entry name" value="Nitroreductase"/>
    <property type="match status" value="1"/>
</dbReference>
<protein>
    <submittedName>
        <fullName evidence="5">Nitroreductase family protein</fullName>
    </submittedName>
</protein>
<dbReference type="CDD" id="cd02140">
    <property type="entry name" value="Frm2-like"/>
    <property type="match status" value="1"/>
</dbReference>
<dbReference type="GO" id="GO:0005737">
    <property type="term" value="C:cytoplasm"/>
    <property type="evidence" value="ECO:0007669"/>
    <property type="project" value="UniProtKB-SubCell"/>
</dbReference>
<name>A0A828SY77_ACIBA</name>
<dbReference type="GO" id="GO:0016491">
    <property type="term" value="F:oxidoreductase activity"/>
    <property type="evidence" value="ECO:0007669"/>
    <property type="project" value="UniProtKB-KW"/>
</dbReference>
<dbReference type="SUPFAM" id="SSF55469">
    <property type="entry name" value="FMN-dependent nitroreductase-like"/>
    <property type="match status" value="1"/>
</dbReference>
<comment type="caution">
    <text evidence="5">The sequence shown here is derived from an EMBL/GenBank/DDBJ whole genome shotgun (WGS) entry which is preliminary data.</text>
</comment>
<evidence type="ECO:0000313" key="6">
    <source>
        <dbReference type="Proteomes" id="UP000003204"/>
    </source>
</evidence>
<dbReference type="Proteomes" id="UP000003204">
    <property type="component" value="Unassembled WGS sequence"/>
</dbReference>
<dbReference type="InterPro" id="IPR029479">
    <property type="entry name" value="Nitroreductase"/>
</dbReference>
<evidence type="ECO:0000256" key="3">
    <source>
        <dbReference type="ARBA" id="ARBA00023002"/>
    </source>
</evidence>
<dbReference type="InterPro" id="IPR033877">
    <property type="entry name" value="Frm2/Hbn1"/>
</dbReference>